<feature type="transmembrane region" description="Helical" evidence="1">
    <location>
        <begin position="71"/>
        <end position="94"/>
    </location>
</feature>
<feature type="transmembrane region" description="Helical" evidence="1">
    <location>
        <begin position="40"/>
        <end position="59"/>
    </location>
</feature>
<evidence type="ECO:0000313" key="2">
    <source>
        <dbReference type="EMBL" id="NBL64248.1"/>
    </source>
</evidence>
<dbReference type="EMBL" id="JAABLM010000003">
    <property type="protein sequence ID" value="NBL64248.1"/>
    <property type="molecule type" value="Genomic_DNA"/>
</dbReference>
<dbReference type="InterPro" id="IPR021215">
    <property type="entry name" value="DUF2752"/>
</dbReference>
<keyword evidence="1" id="KW-1133">Transmembrane helix</keyword>
<dbReference type="Proteomes" id="UP000798602">
    <property type="component" value="Unassembled WGS sequence"/>
</dbReference>
<dbReference type="Pfam" id="PF10825">
    <property type="entry name" value="DUF2752"/>
    <property type="match status" value="1"/>
</dbReference>
<keyword evidence="3" id="KW-1185">Reference proteome</keyword>
<organism evidence="2 3">
    <name type="scientific">Flavobacterium ichthyis</name>
    <dbReference type="NCBI Taxonomy" id="2698827"/>
    <lineage>
        <taxon>Bacteria</taxon>
        <taxon>Pseudomonadati</taxon>
        <taxon>Bacteroidota</taxon>
        <taxon>Flavobacteriia</taxon>
        <taxon>Flavobacteriales</taxon>
        <taxon>Flavobacteriaceae</taxon>
        <taxon>Flavobacterium</taxon>
    </lineage>
</organism>
<reference evidence="3" key="1">
    <citation type="submission" date="2020-01" db="EMBL/GenBank/DDBJ databases">
        <title>Sphingomonas sp. strain CSW-10.</title>
        <authorList>
            <person name="Chen W.-M."/>
        </authorList>
    </citation>
    <scope>NUCLEOTIDE SEQUENCE [LARGE SCALE GENOMIC DNA]</scope>
    <source>
        <strain evidence="3">NST-5</strain>
    </source>
</reference>
<proteinExistence type="predicted"/>
<name>A0ABW9Z5Y0_9FLAO</name>
<protein>
    <submittedName>
        <fullName evidence="2">DUF2752 domain-containing protein</fullName>
    </submittedName>
</protein>
<sequence>MSMEEYMLPCFTKKYLGIDCPGCGTQRAFVMVCKGEFADAFHMFPAIYTTILFFVLLGLHLVDKSRNYSKLIIVVAIINAIIMFAAFVNKYLFIFL</sequence>
<keyword evidence="1" id="KW-0472">Membrane</keyword>
<comment type="caution">
    <text evidence="2">The sequence shown here is derived from an EMBL/GenBank/DDBJ whole genome shotgun (WGS) entry which is preliminary data.</text>
</comment>
<keyword evidence="1" id="KW-0812">Transmembrane</keyword>
<evidence type="ECO:0000256" key="1">
    <source>
        <dbReference type="SAM" id="Phobius"/>
    </source>
</evidence>
<accession>A0ABW9Z5Y0</accession>
<gene>
    <name evidence="2" type="ORF">GV828_03420</name>
</gene>
<evidence type="ECO:0000313" key="3">
    <source>
        <dbReference type="Proteomes" id="UP000798602"/>
    </source>
</evidence>